<evidence type="ECO:0000313" key="2">
    <source>
        <dbReference type="EMBL" id="RMA72536.1"/>
    </source>
</evidence>
<dbReference type="Proteomes" id="UP000280368">
    <property type="component" value="Unassembled WGS sequence"/>
</dbReference>
<dbReference type="RefSeq" id="WP_121926493.1">
    <property type="nucleotide sequence ID" value="NZ_CBCSGA010000011.1"/>
</dbReference>
<reference evidence="2 3" key="1">
    <citation type="submission" date="2018-10" db="EMBL/GenBank/DDBJ databases">
        <title>Genomic Encyclopedia of Archaeal and Bacterial Type Strains, Phase II (KMG-II): from individual species to whole genera.</title>
        <authorList>
            <person name="Goeker M."/>
        </authorList>
    </citation>
    <scope>NUCLEOTIDE SEQUENCE [LARGE SCALE GENOMIC DNA]</scope>
    <source>
        <strain evidence="2 3">DSM 19727</strain>
    </source>
</reference>
<feature type="region of interest" description="Disordered" evidence="1">
    <location>
        <begin position="25"/>
        <end position="44"/>
    </location>
</feature>
<sequence length="274" mass="30633">MNNGERKLIYTWYVCSGSGQSAQAPPGDGCGGVDGTSNDQDAEENIDDSQLETCLQKILALLKDTSNIDVSNVLKKMGLNNTNYVKMKMGNMEKPGNYAERKKISNYHYSVTFTQNIYTSVTKLYKAAALVHEMIQAYMLSVVDNNTTVINDNNSYPTNAPFKDFTELFKIYVNKASPIGNASYSQHEDMVNKYVDAIASALEEYQRNETVIPSSLADKQVFLDMAWNSLQNIEVFKNKFPPGSVDNTRIINRITAESNGVYYQGQWAVGKPFN</sequence>
<dbReference type="AlphaFoldDB" id="A0A3L9ZIZ6"/>
<evidence type="ECO:0000256" key="1">
    <source>
        <dbReference type="SAM" id="MobiDB-lite"/>
    </source>
</evidence>
<proteinExistence type="predicted"/>
<name>A0A3L9ZIZ6_9FLAO</name>
<accession>A0A3L9ZIZ6</accession>
<dbReference type="OrthoDB" id="1450227at2"/>
<protein>
    <submittedName>
        <fullName evidence="2">Uncharacterized protein</fullName>
    </submittedName>
</protein>
<gene>
    <name evidence="2" type="ORF">BC961_2939</name>
</gene>
<keyword evidence="3" id="KW-1185">Reference proteome</keyword>
<dbReference type="EMBL" id="REFH01000013">
    <property type="protein sequence ID" value="RMA72536.1"/>
    <property type="molecule type" value="Genomic_DNA"/>
</dbReference>
<organism evidence="2 3">
    <name type="scientific">Flavobacterium weaverense</name>
    <dbReference type="NCBI Taxonomy" id="271156"/>
    <lineage>
        <taxon>Bacteria</taxon>
        <taxon>Pseudomonadati</taxon>
        <taxon>Bacteroidota</taxon>
        <taxon>Flavobacteriia</taxon>
        <taxon>Flavobacteriales</taxon>
        <taxon>Flavobacteriaceae</taxon>
        <taxon>Flavobacterium</taxon>
    </lineage>
</organism>
<evidence type="ECO:0000313" key="3">
    <source>
        <dbReference type="Proteomes" id="UP000280368"/>
    </source>
</evidence>
<comment type="caution">
    <text evidence="2">The sequence shown here is derived from an EMBL/GenBank/DDBJ whole genome shotgun (WGS) entry which is preliminary data.</text>
</comment>